<feature type="transmembrane region" description="Helical" evidence="2">
    <location>
        <begin position="386"/>
        <end position="403"/>
    </location>
</feature>
<keyword evidence="2" id="KW-0812">Transmembrane</keyword>
<keyword evidence="4" id="KW-1185">Reference proteome</keyword>
<feature type="transmembrane region" description="Helical" evidence="2">
    <location>
        <begin position="182"/>
        <end position="211"/>
    </location>
</feature>
<keyword evidence="2" id="KW-1133">Transmembrane helix</keyword>
<feature type="transmembrane region" description="Helical" evidence="2">
    <location>
        <begin position="73"/>
        <end position="95"/>
    </location>
</feature>
<feature type="transmembrane region" description="Helical" evidence="2">
    <location>
        <begin position="14"/>
        <end position="34"/>
    </location>
</feature>
<feature type="transmembrane region" description="Helical" evidence="2">
    <location>
        <begin position="333"/>
        <end position="351"/>
    </location>
</feature>
<feature type="transmembrane region" description="Helical" evidence="2">
    <location>
        <begin position="454"/>
        <end position="473"/>
    </location>
</feature>
<dbReference type="PANTHER" id="PTHR38454:SF1">
    <property type="entry name" value="INTEGRAL MEMBRANE PROTEIN"/>
    <property type="match status" value="1"/>
</dbReference>
<evidence type="ECO:0000313" key="3">
    <source>
        <dbReference type="EMBL" id="SEM84596.1"/>
    </source>
</evidence>
<dbReference type="STRING" id="474960.SAMN05216180_2021"/>
<dbReference type="Pfam" id="PF09586">
    <property type="entry name" value="YfhO"/>
    <property type="match status" value="2"/>
</dbReference>
<evidence type="ECO:0000256" key="2">
    <source>
        <dbReference type="SAM" id="Phobius"/>
    </source>
</evidence>
<feature type="transmembrane region" description="Helical" evidence="2">
    <location>
        <begin position="423"/>
        <end position="442"/>
    </location>
</feature>
<evidence type="ECO:0000313" key="4">
    <source>
        <dbReference type="Proteomes" id="UP000199158"/>
    </source>
</evidence>
<feature type="transmembrane region" description="Helical" evidence="2">
    <location>
        <begin position="223"/>
        <end position="249"/>
    </location>
</feature>
<gene>
    <name evidence="3" type="ORF">SAMN05216180_2021</name>
</gene>
<dbReference type="InterPro" id="IPR018580">
    <property type="entry name" value="Uncharacterised_YfhO"/>
</dbReference>
<feature type="transmembrane region" description="Helical" evidence="2">
    <location>
        <begin position="302"/>
        <end position="321"/>
    </location>
</feature>
<dbReference type="AlphaFoldDB" id="A0A1H8BP80"/>
<dbReference type="PANTHER" id="PTHR38454">
    <property type="entry name" value="INTEGRAL MEMBRANE PROTEIN-RELATED"/>
    <property type="match status" value="1"/>
</dbReference>
<dbReference type="RefSeq" id="WP_162840878.1">
    <property type="nucleotide sequence ID" value="NZ_FOCG01000001.1"/>
</dbReference>
<proteinExistence type="predicted"/>
<dbReference type="Proteomes" id="UP000199158">
    <property type="component" value="Unassembled WGS sequence"/>
</dbReference>
<reference evidence="3 4" key="1">
    <citation type="submission" date="2016-10" db="EMBL/GenBank/DDBJ databases">
        <authorList>
            <person name="de Groot N.N."/>
        </authorList>
    </citation>
    <scope>NUCLEOTIDE SEQUENCE [LARGE SCALE GENOMIC DNA]</scope>
    <source>
        <strain evidence="3 4">CGMCC 1.5070</strain>
    </source>
</reference>
<accession>A0A1H8BP80</accession>
<feature type="transmembrane region" description="Helical" evidence="2">
    <location>
        <begin position="357"/>
        <end position="374"/>
    </location>
</feature>
<feature type="transmembrane region" description="Helical" evidence="2">
    <location>
        <begin position="746"/>
        <end position="767"/>
    </location>
</feature>
<feature type="compositionally biased region" description="Basic residues" evidence="1">
    <location>
        <begin position="846"/>
        <end position="859"/>
    </location>
</feature>
<dbReference type="EMBL" id="FOCG01000001">
    <property type="protein sequence ID" value="SEM84596.1"/>
    <property type="molecule type" value="Genomic_DNA"/>
</dbReference>
<feature type="transmembrane region" description="Helical" evidence="2">
    <location>
        <begin position="101"/>
        <end position="125"/>
    </location>
</feature>
<feature type="transmembrane region" description="Helical" evidence="2">
    <location>
        <begin position="134"/>
        <end position="153"/>
    </location>
</feature>
<sequence>MNSLTYNHQKSKHWLAFFTALGTAAVIFLPFIIYNKGLFIYIGDFNVQQIPFYKLAHEAVRSGDIFWSWYTDLGANFIGSYSFYLAFSPFFWLTLPFPTEALPYLMAPLLVLKTACAALTSYFFLQRFVRDKNYAVIGSLLYAFSGFTAYNIFFNHFHEAIVFFPLMLIGLEELLVNNRRGAFAITVAINAVVNYWFFVGEVVFVILYYFIRCSGLKGGIKKFFWVAFEAVLGVLCALFALLPSVLAVMGNPRTTMPDNMLGGWQFWLYTHEQRQPGILASFFFPPETPSRPNMFPDHGAKWASLSAWLPVFSMSGVLAFLISVRKNWLRKMLIACFIIAMVPGLNSLFVGLNHSYYTRWFYMLVLLLCTATIISLENEKIDLMRGFRWTAVVTGVILLALGFTPVLKDGAVEKIGLANDMQIFWIYAAMAVLSLLLCYLLVAHARFNDNFTRTVIVVLALFSVSYTALYIGMSKQDLAGDNYIINNGVMGRRNLKMPDVDKQFYRMDIYDSGDNFGMYWHIPNIQTFHSVVPSSIMKFYPEIGVKRDVSSRPQPEFYALRSLFSVKYLFIGTDKEDQEPMPGYFLTSKQLQFNIYENENYVPMGFTFDGFITEDELKEVPEADRHKILMRALVLNEEQAVRFGTMLNHVVVSEDMFVDYTDFLDDVAARRANSCYYFKKDTRGFTARSNLNKPGLMFFSVPFDKGWSATVNGEPAEIETVDIGFMAVKVPAGEAEIRFNYMTPGLLPGIAVTGGAVIILVVYWMVARRVYPRKKRKQTYELFDDEIILEDQLEDQLSLEECLDTYEAQEEYKESPSEEVANAININWSEEDFIGKQEQTSPQKNSKPKQFKKKRKHKK</sequence>
<name>A0A1H8BP80_9FIRM</name>
<feature type="region of interest" description="Disordered" evidence="1">
    <location>
        <begin position="835"/>
        <end position="859"/>
    </location>
</feature>
<protein>
    <submittedName>
        <fullName evidence="3">Uncharacterized membrane protein YfhO</fullName>
    </submittedName>
</protein>
<evidence type="ECO:0000256" key="1">
    <source>
        <dbReference type="SAM" id="MobiDB-lite"/>
    </source>
</evidence>
<keyword evidence="2" id="KW-0472">Membrane</keyword>
<organism evidence="3 4">
    <name type="scientific">Hydrogenoanaerobacterium saccharovorans</name>
    <dbReference type="NCBI Taxonomy" id="474960"/>
    <lineage>
        <taxon>Bacteria</taxon>
        <taxon>Bacillati</taxon>
        <taxon>Bacillota</taxon>
        <taxon>Clostridia</taxon>
        <taxon>Eubacteriales</taxon>
        <taxon>Oscillospiraceae</taxon>
        <taxon>Hydrogenoanaerobacterium</taxon>
    </lineage>
</organism>